<accession>A0A8J8CL17</accession>
<dbReference type="AlphaFoldDB" id="A0A8J8CL17"/>
<protein>
    <recommendedName>
        <fullName evidence="1">SnoaL-like domain-containing protein</fullName>
    </recommendedName>
</protein>
<reference evidence="2" key="1">
    <citation type="submission" date="2019-12" db="EMBL/GenBank/DDBJ databases">
        <title>High-Quality draft genome sequences of three cyanobacteria isolated from the limestone walls of the Old Cathedral of Coimbra.</title>
        <authorList>
            <person name="Tiago I."/>
            <person name="Soares F."/>
            <person name="Portugal A."/>
        </authorList>
    </citation>
    <scope>NUCLEOTIDE SEQUENCE</scope>
    <source>
        <strain evidence="2">A</strain>
    </source>
</reference>
<feature type="domain" description="SnoaL-like" evidence="1">
    <location>
        <begin position="9"/>
        <end position="95"/>
    </location>
</feature>
<dbReference type="SUPFAM" id="SSF54427">
    <property type="entry name" value="NTF2-like"/>
    <property type="match status" value="1"/>
</dbReference>
<sequence length="122" mass="13669">MSHHHSLYGSLHGREAFVNWVLSNPQFFDGLRHQAVNIVISSEGSASARVVSYINVFQLFSEDEALTSVLPRLIAHGVVRDKIVKEDGRWRISERIYDQLSVLGSLISDTTLRAKASEHLSP</sequence>
<dbReference type="EMBL" id="WVIE01000025">
    <property type="protein sequence ID" value="NDJ19161.1"/>
    <property type="molecule type" value="Genomic_DNA"/>
</dbReference>
<dbReference type="Pfam" id="PF13577">
    <property type="entry name" value="SnoaL_4"/>
    <property type="match status" value="1"/>
</dbReference>
<dbReference type="RefSeq" id="WP_162424686.1">
    <property type="nucleotide sequence ID" value="NZ_WVIE01000025.1"/>
</dbReference>
<evidence type="ECO:0000259" key="1">
    <source>
        <dbReference type="Pfam" id="PF13577"/>
    </source>
</evidence>
<dbReference type="InterPro" id="IPR032710">
    <property type="entry name" value="NTF2-like_dom_sf"/>
</dbReference>
<gene>
    <name evidence="2" type="ORF">GS601_18020</name>
</gene>
<dbReference type="InterPro" id="IPR037401">
    <property type="entry name" value="SnoaL-like"/>
</dbReference>
<keyword evidence="3" id="KW-1185">Reference proteome</keyword>
<evidence type="ECO:0000313" key="3">
    <source>
        <dbReference type="Proteomes" id="UP000646053"/>
    </source>
</evidence>
<dbReference type="Gene3D" id="3.10.450.50">
    <property type="match status" value="1"/>
</dbReference>
<name>A0A8J8CL17_9CYAN</name>
<organism evidence="2 3">
    <name type="scientific">Myxacorys almedinensis A</name>
    <dbReference type="NCBI Taxonomy" id="2690445"/>
    <lineage>
        <taxon>Bacteria</taxon>
        <taxon>Bacillati</taxon>
        <taxon>Cyanobacteriota</taxon>
        <taxon>Cyanophyceae</taxon>
        <taxon>Leptolyngbyales</taxon>
        <taxon>Leptolyngbyaceae</taxon>
        <taxon>Myxacorys</taxon>
        <taxon>Myxacorys almedinensis</taxon>
    </lineage>
</organism>
<comment type="caution">
    <text evidence="2">The sequence shown here is derived from an EMBL/GenBank/DDBJ whole genome shotgun (WGS) entry which is preliminary data.</text>
</comment>
<dbReference type="Proteomes" id="UP000646053">
    <property type="component" value="Unassembled WGS sequence"/>
</dbReference>
<evidence type="ECO:0000313" key="2">
    <source>
        <dbReference type="EMBL" id="NDJ19161.1"/>
    </source>
</evidence>
<proteinExistence type="predicted"/>